<feature type="transmembrane region" description="Helical" evidence="3">
    <location>
        <begin position="99"/>
        <end position="115"/>
    </location>
</feature>
<evidence type="ECO:0000259" key="4">
    <source>
        <dbReference type="PROSITE" id="PS51857"/>
    </source>
</evidence>
<dbReference type="PROSITE" id="PS00352">
    <property type="entry name" value="CSD_1"/>
    <property type="match status" value="1"/>
</dbReference>
<dbReference type="InterPro" id="IPR010718">
    <property type="entry name" value="DUF1294"/>
</dbReference>
<sequence length="210" mass="24195">MSNKQQYMGEIVRWQADRGFGFIHCRALGQDVFFHIRAYRVPNQTPAIGDKVAFVLGQSKNGKPQAEQVQEWAFVQKKQDRQRRHQKHQAEFVSGQKRNVAIVVTAYALLLAAVALGKLFWWVLVWYAVLGLLTFLSYWRDKQAALNGAWRTPENTLHLLSLLGGWPAALLAQTYLRHKSQKAEFRLVYFVSVFANIALLFYLAVKFKLQ</sequence>
<dbReference type="Pfam" id="PF06961">
    <property type="entry name" value="DUF1294"/>
    <property type="match status" value="1"/>
</dbReference>
<keyword evidence="3" id="KW-0812">Transmembrane</keyword>
<dbReference type="EMBL" id="CP097501">
    <property type="protein sequence ID" value="URD67796.1"/>
    <property type="molecule type" value="Genomic_DNA"/>
</dbReference>
<dbReference type="Pfam" id="PF00313">
    <property type="entry name" value="CSD"/>
    <property type="match status" value="1"/>
</dbReference>
<dbReference type="InterPro" id="IPR052069">
    <property type="entry name" value="Ca-reg_mRNA-binding_domain"/>
</dbReference>
<accession>A0AAE9HWH1</accession>
<dbReference type="PANTHER" id="PTHR12962">
    <property type="entry name" value="CALCIUM-REGULATED HEAT STABLE PROTEIN CRHSP-24-RELATED"/>
    <property type="match status" value="1"/>
</dbReference>
<dbReference type="InterPro" id="IPR019844">
    <property type="entry name" value="CSD_CS"/>
</dbReference>
<dbReference type="SMART" id="SM00357">
    <property type="entry name" value="CSP"/>
    <property type="match status" value="1"/>
</dbReference>
<dbReference type="InterPro" id="IPR002059">
    <property type="entry name" value="CSP_DNA-bd"/>
</dbReference>
<protein>
    <submittedName>
        <fullName evidence="5">Cold shock and DUF1294 domain-containing protein</fullName>
    </submittedName>
</protein>
<dbReference type="PROSITE" id="PS51857">
    <property type="entry name" value="CSD_2"/>
    <property type="match status" value="1"/>
</dbReference>
<dbReference type="PANTHER" id="PTHR12962:SF1">
    <property type="entry name" value="COLD SHOCK DOMAIN-CONTAINING PROTEIN CG9705"/>
    <property type="match status" value="1"/>
</dbReference>
<evidence type="ECO:0000256" key="3">
    <source>
        <dbReference type="SAM" id="Phobius"/>
    </source>
</evidence>
<dbReference type="GO" id="GO:0043488">
    <property type="term" value="P:regulation of mRNA stability"/>
    <property type="evidence" value="ECO:0007669"/>
    <property type="project" value="TreeGrafter"/>
</dbReference>
<dbReference type="Proteomes" id="UP001056819">
    <property type="component" value="Chromosome"/>
</dbReference>
<evidence type="ECO:0000256" key="2">
    <source>
        <dbReference type="RuleBase" id="RU000408"/>
    </source>
</evidence>
<keyword evidence="3" id="KW-0472">Membrane</keyword>
<keyword evidence="1" id="KW-0597">Phosphoprotein</keyword>
<organism evidence="5 6">
    <name type="scientific">Conchiformibius steedae DSM 2580</name>
    <dbReference type="NCBI Taxonomy" id="1121352"/>
    <lineage>
        <taxon>Bacteria</taxon>
        <taxon>Pseudomonadati</taxon>
        <taxon>Pseudomonadota</taxon>
        <taxon>Betaproteobacteria</taxon>
        <taxon>Neisseriales</taxon>
        <taxon>Neisseriaceae</taxon>
        <taxon>Conchiformibius</taxon>
    </lineage>
</organism>
<dbReference type="SUPFAM" id="SSF50249">
    <property type="entry name" value="Nucleic acid-binding proteins"/>
    <property type="match status" value="1"/>
</dbReference>
<dbReference type="AlphaFoldDB" id="A0AAE9HWH1"/>
<feature type="transmembrane region" description="Helical" evidence="3">
    <location>
        <begin position="121"/>
        <end position="139"/>
    </location>
</feature>
<proteinExistence type="predicted"/>
<feature type="transmembrane region" description="Helical" evidence="3">
    <location>
        <begin position="188"/>
        <end position="205"/>
    </location>
</feature>
<dbReference type="Gene3D" id="2.40.50.140">
    <property type="entry name" value="Nucleic acid-binding proteins"/>
    <property type="match status" value="1"/>
</dbReference>
<dbReference type="CDD" id="cd04458">
    <property type="entry name" value="CSP_CDS"/>
    <property type="match status" value="1"/>
</dbReference>
<reference evidence="5" key="1">
    <citation type="submission" date="2022-05" db="EMBL/GenBank/DDBJ databases">
        <title>Alysiella filiformis genome sequencing.</title>
        <authorList>
            <person name="Viehboeck T."/>
        </authorList>
    </citation>
    <scope>NUCLEOTIDE SEQUENCE</scope>
    <source>
        <strain evidence="5">DSM 2580</strain>
    </source>
</reference>
<dbReference type="InterPro" id="IPR011129">
    <property type="entry name" value="CSD"/>
</dbReference>
<evidence type="ECO:0000313" key="6">
    <source>
        <dbReference type="Proteomes" id="UP001056819"/>
    </source>
</evidence>
<feature type="transmembrane region" description="Helical" evidence="3">
    <location>
        <begin position="159"/>
        <end position="176"/>
    </location>
</feature>
<evidence type="ECO:0000256" key="1">
    <source>
        <dbReference type="ARBA" id="ARBA00022553"/>
    </source>
</evidence>
<comment type="subcellular location">
    <subcellularLocation>
        <location evidence="2">Cytoplasm</location>
    </subcellularLocation>
</comment>
<dbReference type="RefSeq" id="WP_027021668.1">
    <property type="nucleotide sequence ID" value="NZ_CP097501.1"/>
</dbReference>
<keyword evidence="3" id="KW-1133">Transmembrane helix</keyword>
<evidence type="ECO:0000313" key="5">
    <source>
        <dbReference type="EMBL" id="URD67796.1"/>
    </source>
</evidence>
<name>A0AAE9HWH1_9NEIS</name>
<gene>
    <name evidence="5" type="ORF">LNQ82_01135</name>
</gene>
<dbReference type="InterPro" id="IPR012340">
    <property type="entry name" value="NA-bd_OB-fold"/>
</dbReference>
<dbReference type="GO" id="GO:0003730">
    <property type="term" value="F:mRNA 3'-UTR binding"/>
    <property type="evidence" value="ECO:0007669"/>
    <property type="project" value="TreeGrafter"/>
</dbReference>
<feature type="domain" description="CSD" evidence="4">
    <location>
        <begin position="6"/>
        <end position="71"/>
    </location>
</feature>
<dbReference type="GO" id="GO:0005829">
    <property type="term" value="C:cytosol"/>
    <property type="evidence" value="ECO:0007669"/>
    <property type="project" value="UniProtKB-ARBA"/>
</dbReference>